<dbReference type="EMBL" id="BPLQ01008929">
    <property type="protein sequence ID" value="GIY40415.1"/>
    <property type="molecule type" value="Genomic_DNA"/>
</dbReference>
<proteinExistence type="predicted"/>
<feature type="region of interest" description="Disordered" evidence="1">
    <location>
        <begin position="38"/>
        <end position="72"/>
    </location>
</feature>
<name>A0AAV4T6L3_9ARAC</name>
<accession>A0AAV4T6L3</accession>
<evidence type="ECO:0000313" key="3">
    <source>
        <dbReference type="Proteomes" id="UP001054837"/>
    </source>
</evidence>
<dbReference type="Proteomes" id="UP001054837">
    <property type="component" value="Unassembled WGS sequence"/>
</dbReference>
<evidence type="ECO:0000256" key="1">
    <source>
        <dbReference type="SAM" id="MobiDB-lite"/>
    </source>
</evidence>
<protein>
    <submittedName>
        <fullName evidence="2">Uncharacterized protein</fullName>
    </submittedName>
</protein>
<comment type="caution">
    <text evidence="2">The sequence shown here is derived from an EMBL/GenBank/DDBJ whole genome shotgun (WGS) entry which is preliminary data.</text>
</comment>
<reference evidence="2 3" key="1">
    <citation type="submission" date="2021-06" db="EMBL/GenBank/DDBJ databases">
        <title>Caerostris darwini draft genome.</title>
        <authorList>
            <person name="Kono N."/>
            <person name="Arakawa K."/>
        </authorList>
    </citation>
    <scope>NUCLEOTIDE SEQUENCE [LARGE SCALE GENOMIC DNA]</scope>
</reference>
<sequence>MQNTPLNEIFSGNQGVNLLNQISTNTNTNVNVYSSNSSHFNQSSALPSASHANQTRRFHRKPNPGSHSQFPLKKFESPAEIRVFNSCQKSNVQNHTFKELPTSGQGQTPLIFTKHVIRENSFRTTNSYAFAANLEFW</sequence>
<organism evidence="2 3">
    <name type="scientific">Caerostris darwini</name>
    <dbReference type="NCBI Taxonomy" id="1538125"/>
    <lineage>
        <taxon>Eukaryota</taxon>
        <taxon>Metazoa</taxon>
        <taxon>Ecdysozoa</taxon>
        <taxon>Arthropoda</taxon>
        <taxon>Chelicerata</taxon>
        <taxon>Arachnida</taxon>
        <taxon>Araneae</taxon>
        <taxon>Araneomorphae</taxon>
        <taxon>Entelegynae</taxon>
        <taxon>Araneoidea</taxon>
        <taxon>Araneidae</taxon>
        <taxon>Caerostris</taxon>
    </lineage>
</organism>
<evidence type="ECO:0000313" key="2">
    <source>
        <dbReference type="EMBL" id="GIY40415.1"/>
    </source>
</evidence>
<dbReference type="AlphaFoldDB" id="A0AAV4T6L3"/>
<keyword evidence="3" id="KW-1185">Reference proteome</keyword>
<gene>
    <name evidence="2" type="ORF">CDAR_84411</name>
</gene>